<dbReference type="AlphaFoldDB" id="A0A7C5RDH2"/>
<sequence>MNRRKVPKLRQTFTFQGMSTADMLLLLLLVYLGYKLASVFSGNALVRLGGAFLAYFLIFPRVKAFFSRFPPGYFSNYVWWLSREDVLIPRYDESFLPLVVASHNEVDGDEEQDHGLEGEVRGSGQDREPAPVRPVPGHR</sequence>
<keyword evidence="2" id="KW-1133">Transmembrane helix</keyword>
<evidence type="ECO:0000256" key="2">
    <source>
        <dbReference type="SAM" id="Phobius"/>
    </source>
</evidence>
<dbReference type="EMBL" id="DRXE01000030">
    <property type="protein sequence ID" value="HHM67257.1"/>
    <property type="molecule type" value="Genomic_DNA"/>
</dbReference>
<gene>
    <name evidence="3" type="ORF">ENM28_00765</name>
</gene>
<reference evidence="3" key="1">
    <citation type="journal article" date="2020" name="mSystems">
        <title>Genome- and Community-Level Interaction Insights into Carbon Utilization and Element Cycling Functions of Hydrothermarchaeota in Hydrothermal Sediment.</title>
        <authorList>
            <person name="Zhou Z."/>
            <person name="Liu Y."/>
            <person name="Xu W."/>
            <person name="Pan J."/>
            <person name="Luo Z.H."/>
            <person name="Li M."/>
        </authorList>
    </citation>
    <scope>NUCLEOTIDE SEQUENCE [LARGE SCALE GENOMIC DNA]</scope>
    <source>
        <strain evidence="3">SpSt-1071</strain>
    </source>
</reference>
<protein>
    <submittedName>
        <fullName evidence="3">Uncharacterized protein</fullName>
    </submittedName>
</protein>
<feature type="region of interest" description="Disordered" evidence="1">
    <location>
        <begin position="106"/>
        <end position="139"/>
    </location>
</feature>
<keyword evidence="2" id="KW-0812">Transmembrane</keyword>
<keyword evidence="2" id="KW-0472">Membrane</keyword>
<feature type="transmembrane region" description="Helical" evidence="2">
    <location>
        <begin position="12"/>
        <end position="34"/>
    </location>
</feature>
<name>A0A7C5RDH2_9DEIN</name>
<accession>A0A7C5RDH2</accession>
<feature type="transmembrane region" description="Helical" evidence="2">
    <location>
        <begin position="40"/>
        <end position="59"/>
    </location>
</feature>
<feature type="compositionally biased region" description="Basic and acidic residues" evidence="1">
    <location>
        <begin position="113"/>
        <end position="130"/>
    </location>
</feature>
<evidence type="ECO:0000313" key="3">
    <source>
        <dbReference type="EMBL" id="HHM67257.1"/>
    </source>
</evidence>
<proteinExistence type="predicted"/>
<comment type="caution">
    <text evidence="3">The sequence shown here is derived from an EMBL/GenBank/DDBJ whole genome shotgun (WGS) entry which is preliminary data.</text>
</comment>
<organism evidence="3">
    <name type="scientific">Thermus caliditerrae</name>
    <dbReference type="NCBI Taxonomy" id="1330700"/>
    <lineage>
        <taxon>Bacteria</taxon>
        <taxon>Thermotogati</taxon>
        <taxon>Deinococcota</taxon>
        <taxon>Deinococci</taxon>
        <taxon>Thermales</taxon>
        <taxon>Thermaceae</taxon>
        <taxon>Thermus</taxon>
    </lineage>
</organism>
<evidence type="ECO:0000256" key="1">
    <source>
        <dbReference type="SAM" id="MobiDB-lite"/>
    </source>
</evidence>